<dbReference type="EMBL" id="JAACNO010002152">
    <property type="protein sequence ID" value="KAF4135489.1"/>
    <property type="molecule type" value="Genomic_DNA"/>
</dbReference>
<evidence type="ECO:0000313" key="1">
    <source>
        <dbReference type="EMBL" id="KAF4135489.1"/>
    </source>
</evidence>
<gene>
    <name evidence="2" type="ORF">GN958_ATG10435</name>
    <name evidence="1" type="ORF">GN958_ATG15322</name>
</gene>
<dbReference type="EMBL" id="JAACNO010001468">
    <property type="protein sequence ID" value="KAF4140376.1"/>
    <property type="molecule type" value="Genomic_DNA"/>
</dbReference>
<name>A0A8S9U866_PHYIN</name>
<proteinExistence type="predicted"/>
<dbReference type="AlphaFoldDB" id="A0A8S9U866"/>
<evidence type="ECO:0000313" key="2">
    <source>
        <dbReference type="EMBL" id="KAF4140376.1"/>
    </source>
</evidence>
<dbReference type="Proteomes" id="UP000704712">
    <property type="component" value="Unassembled WGS sequence"/>
</dbReference>
<comment type="caution">
    <text evidence="1">The sequence shown here is derived from an EMBL/GenBank/DDBJ whole genome shotgun (WGS) entry which is preliminary data.</text>
</comment>
<reference evidence="1" key="1">
    <citation type="submission" date="2020-03" db="EMBL/GenBank/DDBJ databases">
        <title>Hybrid Assembly of Korean Phytophthora infestans isolates.</title>
        <authorList>
            <person name="Prokchorchik M."/>
            <person name="Lee Y."/>
            <person name="Seo J."/>
            <person name="Cho J.-H."/>
            <person name="Park Y.-E."/>
            <person name="Jang D.-C."/>
            <person name="Im J.-S."/>
            <person name="Choi J.-G."/>
            <person name="Park H.-J."/>
            <person name="Lee G.-B."/>
            <person name="Lee Y.-G."/>
            <person name="Hong S.-Y."/>
            <person name="Cho K."/>
            <person name="Sohn K.H."/>
        </authorList>
    </citation>
    <scope>NUCLEOTIDE SEQUENCE</scope>
    <source>
        <strain evidence="1">KR_2_A2</strain>
    </source>
</reference>
<accession>A0A8S9U866</accession>
<evidence type="ECO:0000313" key="3">
    <source>
        <dbReference type="Proteomes" id="UP000704712"/>
    </source>
</evidence>
<organism evidence="1 3">
    <name type="scientific">Phytophthora infestans</name>
    <name type="common">Potato late blight agent</name>
    <name type="synonym">Botrytis infestans</name>
    <dbReference type="NCBI Taxonomy" id="4787"/>
    <lineage>
        <taxon>Eukaryota</taxon>
        <taxon>Sar</taxon>
        <taxon>Stramenopiles</taxon>
        <taxon>Oomycota</taxon>
        <taxon>Peronosporomycetes</taxon>
        <taxon>Peronosporales</taxon>
        <taxon>Peronosporaceae</taxon>
        <taxon>Phytophthora</taxon>
    </lineage>
</organism>
<feature type="non-terminal residue" evidence="1">
    <location>
        <position position="255"/>
    </location>
</feature>
<sequence length="255" mass="28725">RDHFTLMKDVPKNKAKYSYYTCKHCTLAYNKDPDLGPPDLRLGRSYSYVGHLCKCEAYRAVMENCRGQSSDGAQRLETSVSEGKIPPKILKLHKQETDRLVVEFQRSCTKALLEYLCPGITNYCPSSVRYLLMYEDGSSDGVPVDEIEDHVSLLLQLPNKQRRLVSADRQAAARREDKAATFDKKAVVSRFIRTTLCELTEVLDVSDKKRQTLMTDLGSGKEQPHAALTQYDQEGGPTYQEGGRLADALPGVILW</sequence>
<feature type="non-terminal residue" evidence="1">
    <location>
        <position position="1"/>
    </location>
</feature>
<protein>
    <submittedName>
        <fullName evidence="1">Uncharacterized protein</fullName>
    </submittedName>
</protein>